<dbReference type="GO" id="GO:0003677">
    <property type="term" value="F:DNA binding"/>
    <property type="evidence" value="ECO:0007669"/>
    <property type="project" value="UniProtKB-KW"/>
</dbReference>
<dbReference type="InterPro" id="IPR001387">
    <property type="entry name" value="Cro/C1-type_HTH"/>
</dbReference>
<dbReference type="SMART" id="SM00530">
    <property type="entry name" value="HTH_XRE"/>
    <property type="match status" value="1"/>
</dbReference>
<dbReference type="PANTHER" id="PTHR46797">
    <property type="entry name" value="HTH-TYPE TRANSCRIPTIONAL REGULATOR"/>
    <property type="match status" value="1"/>
</dbReference>
<evidence type="ECO:0000256" key="1">
    <source>
        <dbReference type="ARBA" id="ARBA00023125"/>
    </source>
</evidence>
<feature type="domain" description="HTH cro/C1-type" evidence="2">
    <location>
        <begin position="11"/>
        <end position="65"/>
    </location>
</feature>
<dbReference type="PROSITE" id="PS50943">
    <property type="entry name" value="HTH_CROC1"/>
    <property type="match status" value="1"/>
</dbReference>
<proteinExistence type="predicted"/>
<dbReference type="PANTHER" id="PTHR46797:SF1">
    <property type="entry name" value="METHYLPHOSPHONATE SYNTHASE"/>
    <property type="match status" value="1"/>
</dbReference>
<dbReference type="CDD" id="cd00093">
    <property type="entry name" value="HTH_XRE"/>
    <property type="match status" value="1"/>
</dbReference>
<dbReference type="SUPFAM" id="SSF47413">
    <property type="entry name" value="lambda repressor-like DNA-binding domains"/>
    <property type="match status" value="1"/>
</dbReference>
<dbReference type="RefSeq" id="WP_002593623.1">
    <property type="nucleotide sequence ID" value="NZ_KB850979.1"/>
</dbReference>
<gene>
    <name evidence="3" type="ORF">HMPREF1090_03509</name>
</gene>
<accession>A0A0E2H7A9</accession>
<evidence type="ECO:0000259" key="2">
    <source>
        <dbReference type="PROSITE" id="PS50943"/>
    </source>
</evidence>
<dbReference type="InterPro" id="IPR050807">
    <property type="entry name" value="TransReg_Diox_bact_type"/>
</dbReference>
<evidence type="ECO:0000313" key="4">
    <source>
        <dbReference type="Proteomes" id="UP000013085"/>
    </source>
</evidence>
<dbReference type="Gene3D" id="1.10.260.40">
    <property type="entry name" value="lambda repressor-like DNA-binding domains"/>
    <property type="match status" value="1"/>
</dbReference>
<dbReference type="Proteomes" id="UP000013085">
    <property type="component" value="Unassembled WGS sequence"/>
</dbReference>
<reference evidence="3 4" key="1">
    <citation type="submission" date="2013-01" db="EMBL/GenBank/DDBJ databases">
        <title>The Genome Sequence of Clostridium clostridioforme 90A8.</title>
        <authorList>
            <consortium name="The Broad Institute Genome Sequencing Platform"/>
            <person name="Earl A."/>
            <person name="Ward D."/>
            <person name="Feldgarden M."/>
            <person name="Gevers D."/>
            <person name="Courvalin P."/>
            <person name="Lambert T."/>
            <person name="Walker B."/>
            <person name="Young S.K."/>
            <person name="Zeng Q."/>
            <person name="Gargeya S."/>
            <person name="Fitzgerald M."/>
            <person name="Haas B."/>
            <person name="Abouelleil A."/>
            <person name="Alvarado L."/>
            <person name="Arachchi H.M."/>
            <person name="Berlin A.M."/>
            <person name="Chapman S.B."/>
            <person name="Dewar J."/>
            <person name="Goldberg J."/>
            <person name="Griggs A."/>
            <person name="Gujja S."/>
            <person name="Hansen M."/>
            <person name="Howarth C."/>
            <person name="Imamovic A."/>
            <person name="Larimer J."/>
            <person name="McCowan C."/>
            <person name="Murphy C."/>
            <person name="Neiman D."/>
            <person name="Pearson M."/>
            <person name="Priest M."/>
            <person name="Roberts A."/>
            <person name="Saif S."/>
            <person name="Shea T."/>
            <person name="Sisk P."/>
            <person name="Sykes S."/>
            <person name="Wortman J."/>
            <person name="Nusbaum C."/>
            <person name="Birren B."/>
        </authorList>
    </citation>
    <scope>NUCLEOTIDE SEQUENCE [LARGE SCALE GENOMIC DNA]</scope>
    <source>
        <strain evidence="3 4">90A8</strain>
    </source>
</reference>
<dbReference type="GO" id="GO:0003700">
    <property type="term" value="F:DNA-binding transcription factor activity"/>
    <property type="evidence" value="ECO:0007669"/>
    <property type="project" value="TreeGrafter"/>
</dbReference>
<dbReference type="HOGENOM" id="CLU_066192_29_2_9"/>
<dbReference type="EMBL" id="AGYR01000039">
    <property type="protein sequence ID" value="ENZ12383.1"/>
    <property type="molecule type" value="Genomic_DNA"/>
</dbReference>
<dbReference type="Pfam" id="PF01381">
    <property type="entry name" value="HTH_3"/>
    <property type="match status" value="1"/>
</dbReference>
<name>A0A0E2H7A9_9FIRM</name>
<keyword evidence="1" id="KW-0238">DNA-binding</keyword>
<dbReference type="InterPro" id="IPR010982">
    <property type="entry name" value="Lambda_DNA-bd_dom_sf"/>
</dbReference>
<protein>
    <recommendedName>
        <fullName evidence="2">HTH cro/C1-type domain-containing protein</fullName>
    </recommendedName>
</protein>
<sequence>MVPKFRIEYHLYQFRAKAGLTNRGLAELSGVSKTQINQIEDGKANPTIHTICLLSLALGVTPADLFSIRITP</sequence>
<organism evidence="3 4">
    <name type="scientific">[Clostridium] clostridioforme 90A8</name>
    <dbReference type="NCBI Taxonomy" id="999408"/>
    <lineage>
        <taxon>Bacteria</taxon>
        <taxon>Bacillati</taxon>
        <taxon>Bacillota</taxon>
        <taxon>Clostridia</taxon>
        <taxon>Lachnospirales</taxon>
        <taxon>Lachnospiraceae</taxon>
        <taxon>Enterocloster</taxon>
    </lineage>
</organism>
<comment type="caution">
    <text evidence="3">The sequence shown here is derived from an EMBL/GenBank/DDBJ whole genome shotgun (WGS) entry which is preliminary data.</text>
</comment>
<dbReference type="GO" id="GO:0005829">
    <property type="term" value="C:cytosol"/>
    <property type="evidence" value="ECO:0007669"/>
    <property type="project" value="TreeGrafter"/>
</dbReference>
<evidence type="ECO:0000313" key="3">
    <source>
        <dbReference type="EMBL" id="ENZ12383.1"/>
    </source>
</evidence>
<dbReference type="AlphaFoldDB" id="A0A0E2H7A9"/>